<organism evidence="3 4">
    <name type="scientific">Trichoderma harzianum CBS 226.95</name>
    <dbReference type="NCBI Taxonomy" id="983964"/>
    <lineage>
        <taxon>Eukaryota</taxon>
        <taxon>Fungi</taxon>
        <taxon>Dikarya</taxon>
        <taxon>Ascomycota</taxon>
        <taxon>Pezizomycotina</taxon>
        <taxon>Sordariomycetes</taxon>
        <taxon>Hypocreomycetidae</taxon>
        <taxon>Hypocreales</taxon>
        <taxon>Hypocreaceae</taxon>
        <taxon>Trichoderma</taxon>
    </lineage>
</organism>
<feature type="transmembrane region" description="Helical" evidence="1">
    <location>
        <begin position="218"/>
        <end position="241"/>
    </location>
</feature>
<dbReference type="InterPro" id="IPR056119">
    <property type="entry name" value="DUF7702"/>
</dbReference>
<keyword evidence="4" id="KW-1185">Reference proteome</keyword>
<evidence type="ECO:0000313" key="4">
    <source>
        <dbReference type="Proteomes" id="UP000241690"/>
    </source>
</evidence>
<evidence type="ECO:0000259" key="2">
    <source>
        <dbReference type="Pfam" id="PF24800"/>
    </source>
</evidence>
<dbReference type="Pfam" id="PF24800">
    <property type="entry name" value="DUF7702"/>
    <property type="match status" value="1"/>
</dbReference>
<dbReference type="RefSeq" id="XP_024769842.1">
    <property type="nucleotide sequence ID" value="XM_024924817.1"/>
</dbReference>
<protein>
    <recommendedName>
        <fullName evidence="2">DUF7702 domain-containing protein</fullName>
    </recommendedName>
</protein>
<dbReference type="GeneID" id="36633400"/>
<feature type="transmembrane region" description="Helical" evidence="1">
    <location>
        <begin position="186"/>
        <end position="212"/>
    </location>
</feature>
<feature type="domain" description="DUF7702" evidence="2">
    <location>
        <begin position="6"/>
        <end position="243"/>
    </location>
</feature>
<feature type="transmembrane region" description="Helical" evidence="1">
    <location>
        <begin position="12"/>
        <end position="31"/>
    </location>
</feature>
<reference evidence="3 4" key="1">
    <citation type="submission" date="2016-07" db="EMBL/GenBank/DDBJ databases">
        <title>Multiple horizontal gene transfer events from other fungi enriched the ability of initially mycotrophic Trichoderma (Ascomycota) to feed on dead plant biomass.</title>
        <authorList>
            <consortium name="DOE Joint Genome Institute"/>
            <person name="Aerts A."/>
            <person name="Atanasova L."/>
            <person name="Chenthamara K."/>
            <person name="Zhang J."/>
            <person name="Grujic M."/>
            <person name="Henrissat B."/>
            <person name="Kuo A."/>
            <person name="Salamov A."/>
            <person name="Lipzen A."/>
            <person name="Labutti K."/>
            <person name="Barry K."/>
            <person name="Miao Y."/>
            <person name="Rahimi M.J."/>
            <person name="Shen Q."/>
            <person name="Grigoriev I.V."/>
            <person name="Kubicek C.P."/>
            <person name="Druzhinina I.S."/>
        </authorList>
    </citation>
    <scope>NUCLEOTIDE SEQUENCE [LARGE SCALE GENOMIC DNA]</scope>
    <source>
        <strain evidence="3 4">CBS 226.95</strain>
    </source>
</reference>
<dbReference type="STRING" id="983964.A0A2T3ZZC7"/>
<keyword evidence="1" id="KW-0472">Membrane</keyword>
<dbReference type="PANTHER" id="PTHR42109:SF2">
    <property type="entry name" value="INTEGRAL MEMBRANE PROTEIN"/>
    <property type="match status" value="1"/>
</dbReference>
<dbReference type="PANTHER" id="PTHR42109">
    <property type="entry name" value="UNPLACED GENOMIC SCAFFOLD UM_SCAF_CONTIG_1.265, WHOLE GENOME SHOTGUN SEQUENCE"/>
    <property type="match status" value="1"/>
</dbReference>
<gene>
    <name evidence="3" type="ORF">M431DRAFT_96374</name>
</gene>
<accession>A0A2T3ZZC7</accession>
<evidence type="ECO:0000256" key="1">
    <source>
        <dbReference type="SAM" id="Phobius"/>
    </source>
</evidence>
<dbReference type="Proteomes" id="UP000241690">
    <property type="component" value="Unassembled WGS sequence"/>
</dbReference>
<evidence type="ECO:0000313" key="3">
    <source>
        <dbReference type="EMBL" id="PTB50165.1"/>
    </source>
</evidence>
<name>A0A2T3ZZC7_TRIHA</name>
<keyword evidence="1" id="KW-0812">Transmembrane</keyword>
<sequence length="272" mass="29563">MGRPLQSYDDIAIAELAFYLFALAGGIFLCLKHGFAKNAGFRALIILSLARVIGACLRLATISSPDNINLYIGWMTLEGIGLAPLIMLALGLLTRVFESIQTKGRTLIRPQHQKFVELLMLLAIILLIVGGTESDFTIVDGKPKVKYSTVSHAAEGILVAITALLAFAIVLAILNQSHVGAGEHRIIFTVAVCFPLILVRLVYSCLLIFGGITSTPWLYLGMSSLMEMIITLLSEILGFNLDKVVPQPVPRSDEEMQAFSSKSENCFEGGLH</sequence>
<keyword evidence="1" id="KW-1133">Transmembrane helix</keyword>
<dbReference type="AlphaFoldDB" id="A0A2T3ZZC7"/>
<dbReference type="EMBL" id="KZ679689">
    <property type="protein sequence ID" value="PTB50165.1"/>
    <property type="molecule type" value="Genomic_DNA"/>
</dbReference>
<feature type="transmembrane region" description="Helical" evidence="1">
    <location>
        <begin position="72"/>
        <end position="94"/>
    </location>
</feature>
<feature type="transmembrane region" description="Helical" evidence="1">
    <location>
        <begin position="43"/>
        <end position="60"/>
    </location>
</feature>
<feature type="transmembrane region" description="Helical" evidence="1">
    <location>
        <begin position="152"/>
        <end position="174"/>
    </location>
</feature>
<feature type="transmembrane region" description="Helical" evidence="1">
    <location>
        <begin position="115"/>
        <end position="132"/>
    </location>
</feature>
<proteinExistence type="predicted"/>